<sequence length="222" mass="24864">MHMYNTIRVLVADRDSLMGVAIRATLIAEKDLIIVGEANNPDKVQELERKLQPDLLIIDLDSPNFTPPEPILYLHKSCPNLKMLALANCGEFYPSILRVGGIVGCVLKSEKPQTLVSAIRTVAKGNTWYSQSLLEELVAQEENELNQDGKAALTEREQQVLSMIAQGWDNIRIACELNLGHQTVRNYISRIYAKLAVSSRAEAVVWAMEHSQKSSRKVLEPR</sequence>
<dbReference type="EMBL" id="VJXY01000032">
    <property type="protein sequence ID" value="MBD6618865.1"/>
    <property type="molecule type" value="Genomic_DNA"/>
</dbReference>
<feature type="modified residue" description="4-aspartylphosphate" evidence="3">
    <location>
        <position position="59"/>
    </location>
</feature>
<dbReference type="PANTHER" id="PTHR43214:SF43">
    <property type="entry name" value="TWO-COMPONENT RESPONSE REGULATOR"/>
    <property type="match status" value="1"/>
</dbReference>
<dbReference type="AlphaFoldDB" id="A0AA40T1G7"/>
<dbReference type="InterPro" id="IPR016032">
    <property type="entry name" value="Sig_transdc_resp-reg_C-effctor"/>
</dbReference>
<dbReference type="PROSITE" id="PS50110">
    <property type="entry name" value="RESPONSE_REGULATORY"/>
    <property type="match status" value="1"/>
</dbReference>
<dbReference type="GO" id="GO:0006355">
    <property type="term" value="P:regulation of DNA-templated transcription"/>
    <property type="evidence" value="ECO:0007669"/>
    <property type="project" value="InterPro"/>
</dbReference>
<gene>
    <name evidence="6" type="ORF">FNW02_24325</name>
</gene>
<dbReference type="GO" id="GO:0000160">
    <property type="term" value="P:phosphorelay signal transduction system"/>
    <property type="evidence" value="ECO:0007669"/>
    <property type="project" value="InterPro"/>
</dbReference>
<dbReference type="SMART" id="SM00421">
    <property type="entry name" value="HTH_LUXR"/>
    <property type="match status" value="1"/>
</dbReference>
<evidence type="ECO:0000313" key="7">
    <source>
        <dbReference type="Proteomes" id="UP001165986"/>
    </source>
</evidence>
<dbReference type="CDD" id="cd17535">
    <property type="entry name" value="REC_NarL-like"/>
    <property type="match status" value="1"/>
</dbReference>
<dbReference type="InterPro" id="IPR001789">
    <property type="entry name" value="Sig_transdc_resp-reg_receiver"/>
</dbReference>
<organism evidence="6 7">
    <name type="scientific">Komarekiella delphini-convector SJRDD-AB1</name>
    <dbReference type="NCBI Taxonomy" id="2593771"/>
    <lineage>
        <taxon>Bacteria</taxon>
        <taxon>Bacillati</taxon>
        <taxon>Cyanobacteriota</taxon>
        <taxon>Cyanophyceae</taxon>
        <taxon>Nostocales</taxon>
        <taxon>Nostocaceae</taxon>
        <taxon>Komarekiella</taxon>
        <taxon>Komarekiella delphini-convector</taxon>
    </lineage>
</organism>
<dbReference type="CDD" id="cd06170">
    <property type="entry name" value="LuxR_C_like"/>
    <property type="match status" value="1"/>
</dbReference>
<evidence type="ECO:0000256" key="3">
    <source>
        <dbReference type="PROSITE-ProRule" id="PRU00169"/>
    </source>
</evidence>
<dbReference type="Pfam" id="PF00196">
    <property type="entry name" value="GerE"/>
    <property type="match status" value="1"/>
</dbReference>
<dbReference type="PRINTS" id="PR00038">
    <property type="entry name" value="HTHLUXR"/>
</dbReference>
<evidence type="ECO:0000256" key="1">
    <source>
        <dbReference type="ARBA" id="ARBA00022553"/>
    </source>
</evidence>
<dbReference type="SUPFAM" id="SSF46894">
    <property type="entry name" value="C-terminal effector domain of the bipartite response regulators"/>
    <property type="match status" value="1"/>
</dbReference>
<dbReference type="GO" id="GO:0003677">
    <property type="term" value="F:DNA binding"/>
    <property type="evidence" value="ECO:0007669"/>
    <property type="project" value="UniProtKB-KW"/>
</dbReference>
<dbReference type="InterPro" id="IPR058245">
    <property type="entry name" value="NreC/VraR/RcsB-like_REC"/>
</dbReference>
<evidence type="ECO:0000256" key="2">
    <source>
        <dbReference type="ARBA" id="ARBA00023125"/>
    </source>
</evidence>
<dbReference type="SUPFAM" id="SSF52172">
    <property type="entry name" value="CheY-like"/>
    <property type="match status" value="1"/>
</dbReference>
<dbReference type="PANTHER" id="PTHR43214">
    <property type="entry name" value="TWO-COMPONENT RESPONSE REGULATOR"/>
    <property type="match status" value="1"/>
</dbReference>
<dbReference type="PROSITE" id="PS00622">
    <property type="entry name" value="HTH_LUXR_1"/>
    <property type="match status" value="1"/>
</dbReference>
<dbReference type="InterPro" id="IPR000792">
    <property type="entry name" value="Tscrpt_reg_LuxR_C"/>
</dbReference>
<evidence type="ECO:0000313" key="6">
    <source>
        <dbReference type="EMBL" id="MBD6618865.1"/>
    </source>
</evidence>
<dbReference type="InterPro" id="IPR039420">
    <property type="entry name" value="WalR-like"/>
</dbReference>
<dbReference type="PROSITE" id="PS50043">
    <property type="entry name" value="HTH_LUXR_2"/>
    <property type="match status" value="1"/>
</dbReference>
<proteinExistence type="predicted"/>
<name>A0AA40T1G7_9NOST</name>
<keyword evidence="7" id="KW-1185">Reference proteome</keyword>
<comment type="caution">
    <text evidence="6">The sequence shown here is derived from an EMBL/GenBank/DDBJ whole genome shotgun (WGS) entry which is preliminary data.</text>
</comment>
<feature type="domain" description="Response regulatory" evidence="5">
    <location>
        <begin position="8"/>
        <end position="123"/>
    </location>
</feature>
<dbReference type="Gene3D" id="3.40.50.2300">
    <property type="match status" value="1"/>
</dbReference>
<keyword evidence="2" id="KW-0238">DNA-binding</keyword>
<dbReference type="Proteomes" id="UP001165986">
    <property type="component" value="Unassembled WGS sequence"/>
</dbReference>
<feature type="domain" description="HTH luxR-type" evidence="4">
    <location>
        <begin position="146"/>
        <end position="211"/>
    </location>
</feature>
<dbReference type="InterPro" id="IPR011006">
    <property type="entry name" value="CheY-like_superfamily"/>
</dbReference>
<protein>
    <submittedName>
        <fullName evidence="6">Response regulator transcription factor</fullName>
    </submittedName>
</protein>
<keyword evidence="1 3" id="KW-0597">Phosphoprotein</keyword>
<evidence type="ECO:0000259" key="5">
    <source>
        <dbReference type="PROSITE" id="PS50110"/>
    </source>
</evidence>
<evidence type="ECO:0000259" key="4">
    <source>
        <dbReference type="PROSITE" id="PS50043"/>
    </source>
</evidence>
<accession>A0AA40T1G7</accession>
<reference evidence="6" key="1">
    <citation type="submission" date="2019-07" db="EMBL/GenBank/DDBJ databases">
        <title>Toxilogical consequences of a new and cryptic species of cyanobacteria (Komarekiella delphini-convector) recovered from the epidermis of a bottlenose dolphin and 1500 ft. in the air.</title>
        <authorList>
            <person name="Brown A.O."/>
            <person name="Dvorak P."/>
            <person name="Villanueva C.D."/>
            <person name="Foss A.J."/>
            <person name="Garvey A.D."/>
            <person name="Gibson Q.A."/>
            <person name="Johansen J.R."/>
            <person name="Casamatta D.A."/>
        </authorList>
    </citation>
    <scope>NUCLEOTIDE SEQUENCE</scope>
    <source>
        <strain evidence="6">SJRDD-AB1</strain>
    </source>
</reference>